<dbReference type="EMBL" id="KZ667078">
    <property type="protein sequence ID" value="PPR92444.1"/>
    <property type="molecule type" value="Genomic_DNA"/>
</dbReference>
<dbReference type="AlphaFoldDB" id="A0A2P5WN02"/>
<name>A0A2P5WN02_GOSBA</name>
<sequence>MACKYLKDGSRADALERLGSYAQLKNQATEAELDHSWIIKLYHNGLEVECRTELQCDLEPSQCNGPHLKAGPEVSETVLPRVPWEIEGKGGESQQ</sequence>
<gene>
    <name evidence="1" type="ORF">GOBAR_AA28228</name>
</gene>
<organism evidence="1 2">
    <name type="scientific">Gossypium barbadense</name>
    <name type="common">Sea Island cotton</name>
    <name type="synonym">Hibiscus barbadensis</name>
    <dbReference type="NCBI Taxonomy" id="3634"/>
    <lineage>
        <taxon>Eukaryota</taxon>
        <taxon>Viridiplantae</taxon>
        <taxon>Streptophyta</taxon>
        <taxon>Embryophyta</taxon>
        <taxon>Tracheophyta</taxon>
        <taxon>Spermatophyta</taxon>
        <taxon>Magnoliopsida</taxon>
        <taxon>eudicotyledons</taxon>
        <taxon>Gunneridae</taxon>
        <taxon>Pentapetalae</taxon>
        <taxon>rosids</taxon>
        <taxon>malvids</taxon>
        <taxon>Malvales</taxon>
        <taxon>Malvaceae</taxon>
        <taxon>Malvoideae</taxon>
        <taxon>Gossypium</taxon>
    </lineage>
</organism>
<evidence type="ECO:0000313" key="1">
    <source>
        <dbReference type="EMBL" id="PPR92444.1"/>
    </source>
</evidence>
<evidence type="ECO:0000313" key="2">
    <source>
        <dbReference type="Proteomes" id="UP000239757"/>
    </source>
</evidence>
<protein>
    <submittedName>
        <fullName evidence="1">Uncharacterized protein</fullName>
    </submittedName>
</protein>
<dbReference type="Proteomes" id="UP000239757">
    <property type="component" value="Unassembled WGS sequence"/>
</dbReference>
<proteinExistence type="predicted"/>
<reference evidence="1 2" key="1">
    <citation type="submission" date="2015-01" db="EMBL/GenBank/DDBJ databases">
        <title>Genome of allotetraploid Gossypium barbadense reveals genomic plasticity and fiber elongation in cotton evolution.</title>
        <authorList>
            <person name="Chen X."/>
            <person name="Liu X."/>
            <person name="Zhao B."/>
            <person name="Zheng H."/>
            <person name="Hu Y."/>
            <person name="Lu G."/>
            <person name="Yang C."/>
            <person name="Chen J."/>
            <person name="Shan C."/>
            <person name="Zhang L."/>
            <person name="Zhou Y."/>
            <person name="Wang L."/>
            <person name="Guo W."/>
            <person name="Bai Y."/>
            <person name="Ruan J."/>
            <person name="Shangguan X."/>
            <person name="Mao Y."/>
            <person name="Jiang J."/>
            <person name="Zhu Y."/>
            <person name="Lei J."/>
            <person name="Kang H."/>
            <person name="Chen S."/>
            <person name="He X."/>
            <person name="Wang R."/>
            <person name="Wang Y."/>
            <person name="Chen J."/>
            <person name="Wang L."/>
            <person name="Yu S."/>
            <person name="Wang B."/>
            <person name="Wei J."/>
            <person name="Song S."/>
            <person name="Lu X."/>
            <person name="Gao Z."/>
            <person name="Gu W."/>
            <person name="Deng X."/>
            <person name="Ma D."/>
            <person name="Wang S."/>
            <person name="Liang W."/>
            <person name="Fang L."/>
            <person name="Cai C."/>
            <person name="Zhu X."/>
            <person name="Zhou B."/>
            <person name="Zhang Y."/>
            <person name="Chen Z."/>
            <person name="Xu S."/>
            <person name="Zhu R."/>
            <person name="Wang S."/>
            <person name="Zhang T."/>
            <person name="Zhao G."/>
        </authorList>
    </citation>
    <scope>NUCLEOTIDE SEQUENCE [LARGE SCALE GENOMIC DNA]</scope>
    <source>
        <strain evidence="2">cv. Xinhai21</strain>
        <tissue evidence="1">Leaf</tissue>
    </source>
</reference>
<accession>A0A2P5WN02</accession>